<evidence type="ECO:0000313" key="3">
    <source>
        <dbReference type="Proteomes" id="UP000242367"/>
    </source>
</evidence>
<dbReference type="Proteomes" id="UP000242367">
    <property type="component" value="Unassembled WGS sequence"/>
</dbReference>
<dbReference type="RefSeq" id="WP_103561667.1">
    <property type="nucleotide sequence ID" value="NZ_MTBP01000001.1"/>
</dbReference>
<gene>
    <name evidence="2" type="ORF">BTM25_11520</name>
</gene>
<comment type="caution">
    <text evidence="2">The sequence shown here is derived from an EMBL/GenBank/DDBJ whole genome shotgun (WGS) entry which is preliminary data.</text>
</comment>
<evidence type="ECO:0000256" key="1">
    <source>
        <dbReference type="SAM" id="MobiDB-lite"/>
    </source>
</evidence>
<dbReference type="AlphaFoldDB" id="A0A2P4UNX9"/>
<feature type="region of interest" description="Disordered" evidence="1">
    <location>
        <begin position="129"/>
        <end position="167"/>
    </location>
</feature>
<sequence>MTGVEVLAGVAVGYLVRKLRRVGGRADAEVDRALDEGMDALHGAITRRLGQDQVLQRLETEAADGAEPTALTVRRSGDAIAQAALDDPGFAGELEALVARLDKLAAAADPAPSPGSTVNTVSHSTVHGPVIQGRDFTGPVTIGSQGTTSAADEAGAGKQGKAQPPAR</sequence>
<name>A0A2P4UNX9_9ACTN</name>
<reference evidence="2 3" key="1">
    <citation type="journal article" date="2017" name="Chemistry">
        <title>Isolation, Biosynthesis and Chemical Modifications of Rubterolones A-F: Rare Tropolone Alkaloids from Actinomadura sp. 5-2.</title>
        <authorList>
            <person name="Guo H."/>
            <person name="Benndorf R."/>
            <person name="Leichnitz D."/>
            <person name="Klassen J.L."/>
            <person name="Vollmers J."/>
            <person name="Gorls H."/>
            <person name="Steinacker M."/>
            <person name="Weigel C."/>
            <person name="Dahse H.M."/>
            <person name="Kaster A.K."/>
            <person name="de Beer Z.W."/>
            <person name="Poulsen M."/>
            <person name="Beemelmanns C."/>
        </authorList>
    </citation>
    <scope>NUCLEOTIDE SEQUENCE [LARGE SCALE GENOMIC DNA]</scope>
    <source>
        <strain evidence="2 3">5-2</strain>
    </source>
</reference>
<organism evidence="2 3">
    <name type="scientific">Actinomadura rubteroloni</name>
    <dbReference type="NCBI Taxonomy" id="1926885"/>
    <lineage>
        <taxon>Bacteria</taxon>
        <taxon>Bacillati</taxon>
        <taxon>Actinomycetota</taxon>
        <taxon>Actinomycetes</taxon>
        <taxon>Streptosporangiales</taxon>
        <taxon>Thermomonosporaceae</taxon>
        <taxon>Actinomadura</taxon>
    </lineage>
</organism>
<evidence type="ECO:0008006" key="4">
    <source>
        <dbReference type="Google" id="ProtNLM"/>
    </source>
</evidence>
<protein>
    <recommendedName>
        <fullName evidence="4">Chromosome partitioning protein</fullName>
    </recommendedName>
</protein>
<accession>A0A2P4UNX9</accession>
<evidence type="ECO:0000313" key="2">
    <source>
        <dbReference type="EMBL" id="POM26746.1"/>
    </source>
</evidence>
<proteinExistence type="predicted"/>
<keyword evidence="3" id="KW-1185">Reference proteome</keyword>
<dbReference type="EMBL" id="MTBP01000001">
    <property type="protein sequence ID" value="POM26746.1"/>
    <property type="molecule type" value="Genomic_DNA"/>
</dbReference>